<keyword evidence="3" id="KW-0645">Protease</keyword>
<evidence type="ECO:0000259" key="1">
    <source>
        <dbReference type="Pfam" id="PF00557"/>
    </source>
</evidence>
<dbReference type="Gene3D" id="3.90.230.10">
    <property type="entry name" value="Creatinase/methionine aminopeptidase superfamily"/>
    <property type="match status" value="1"/>
</dbReference>
<evidence type="ECO:0000259" key="2">
    <source>
        <dbReference type="Pfam" id="PF01321"/>
    </source>
</evidence>
<dbReference type="PANTHER" id="PTHR46112">
    <property type="entry name" value="AMINOPEPTIDASE"/>
    <property type="match status" value="1"/>
</dbReference>
<dbReference type="SUPFAM" id="SSF55920">
    <property type="entry name" value="Creatinase/aminopeptidase"/>
    <property type="match status" value="1"/>
</dbReference>
<dbReference type="CDD" id="cd01066">
    <property type="entry name" value="APP_MetAP"/>
    <property type="match status" value="1"/>
</dbReference>
<dbReference type="InterPro" id="IPR000994">
    <property type="entry name" value="Pept_M24"/>
</dbReference>
<feature type="domain" description="Creatinase N-terminal" evidence="2">
    <location>
        <begin position="12"/>
        <end position="137"/>
    </location>
</feature>
<feature type="domain" description="Peptidase M24" evidence="1">
    <location>
        <begin position="144"/>
        <end position="377"/>
    </location>
</feature>
<accession>A0A2L2XCV7</accession>
<dbReference type="Pfam" id="PF01321">
    <property type="entry name" value="Creatinase_N"/>
    <property type="match status" value="1"/>
</dbReference>
<dbReference type="SUPFAM" id="SSF53092">
    <property type="entry name" value="Creatinase/prolidase N-terminal domain"/>
    <property type="match status" value="1"/>
</dbReference>
<dbReference type="Pfam" id="PF00557">
    <property type="entry name" value="Peptidase_M24"/>
    <property type="match status" value="1"/>
</dbReference>
<dbReference type="GO" id="GO:0004177">
    <property type="term" value="F:aminopeptidase activity"/>
    <property type="evidence" value="ECO:0007669"/>
    <property type="project" value="UniProtKB-KW"/>
</dbReference>
<dbReference type="InterPro" id="IPR000587">
    <property type="entry name" value="Creatinase_N"/>
</dbReference>
<dbReference type="InterPro" id="IPR036005">
    <property type="entry name" value="Creatinase/aminopeptidase-like"/>
</dbReference>
<sequence length="396" mass="42996">MFYTPESEINSRIAALQNLMNGNLMEGALILQSSDMFYYSGVFQNGALYIPSRGNPLLFIRKNYRRAAEASSLDNVIQIKNIKQIPQLLNERGYTLPGVLGLELDVITAQMYIDINKIFENSRLVDCSGLIRKQRAVKSDYEIELIKKASALTDDFFQELPGIIAPGKKECEIAGALESAARRRGHQGAVRVRGFNNEFHYGCLLSGENGGIASHFDGPLGGPGLNPSFPFGSGRRVICINEPVMVDYVGAFDGYCVDMSRVFVAGCLAEKLERAHRTAVDIQNSLAEQAKPGVTGEELYESALAMAVKAGLSDNFMGFGQQVSFVGHGVGIELNELPVLARGVKTPLEAGMVIALEPKFIFPGEGAVGIENTFVVTSPGLERLSSHPDGIGYLSY</sequence>
<dbReference type="EMBL" id="BFAV01000126">
    <property type="protein sequence ID" value="GBF34078.1"/>
    <property type="molecule type" value="Genomic_DNA"/>
</dbReference>
<comment type="caution">
    <text evidence="3">The sequence shown here is derived from an EMBL/GenBank/DDBJ whole genome shotgun (WGS) entry which is preliminary data.</text>
</comment>
<dbReference type="PANTHER" id="PTHR46112:SF2">
    <property type="entry name" value="XAA-PRO AMINOPEPTIDASE P-RELATED"/>
    <property type="match status" value="1"/>
</dbReference>
<evidence type="ECO:0000313" key="4">
    <source>
        <dbReference type="Proteomes" id="UP000239549"/>
    </source>
</evidence>
<reference evidence="4" key="1">
    <citation type="submission" date="2018-02" db="EMBL/GenBank/DDBJ databases">
        <title>Genome sequence of Desulfocucumis palustris strain NAW-5.</title>
        <authorList>
            <person name="Watanabe M."/>
            <person name="Kojima H."/>
            <person name="Fukui M."/>
        </authorList>
    </citation>
    <scope>NUCLEOTIDE SEQUENCE [LARGE SCALE GENOMIC DNA]</scope>
    <source>
        <strain evidence="4">NAW-5</strain>
    </source>
</reference>
<dbReference type="Proteomes" id="UP000239549">
    <property type="component" value="Unassembled WGS sequence"/>
</dbReference>
<dbReference type="Gene3D" id="3.40.350.10">
    <property type="entry name" value="Creatinase/prolidase N-terminal domain"/>
    <property type="match status" value="1"/>
</dbReference>
<evidence type="ECO:0000313" key="3">
    <source>
        <dbReference type="EMBL" id="GBF34078.1"/>
    </source>
</evidence>
<proteinExistence type="predicted"/>
<keyword evidence="4" id="KW-1185">Reference proteome</keyword>
<dbReference type="RefSeq" id="WP_104372375.1">
    <property type="nucleotide sequence ID" value="NZ_BFAV01000126.1"/>
</dbReference>
<organism evidence="3 4">
    <name type="scientific">Desulfocucumis palustris</name>
    <dbReference type="NCBI Taxonomy" id="1898651"/>
    <lineage>
        <taxon>Bacteria</taxon>
        <taxon>Bacillati</taxon>
        <taxon>Bacillota</taxon>
        <taxon>Clostridia</taxon>
        <taxon>Eubacteriales</taxon>
        <taxon>Desulfocucumaceae</taxon>
        <taxon>Desulfocucumis</taxon>
    </lineage>
</organism>
<dbReference type="InterPro" id="IPR029149">
    <property type="entry name" value="Creatin/AminoP/Spt16_N"/>
</dbReference>
<gene>
    <name evidence="3" type="ORF">DCCM_3190</name>
</gene>
<name>A0A2L2XCV7_9FIRM</name>
<dbReference type="OrthoDB" id="9806388at2"/>
<keyword evidence="3" id="KW-0378">Hydrolase</keyword>
<dbReference type="AlphaFoldDB" id="A0A2L2XCV7"/>
<keyword evidence="3" id="KW-0031">Aminopeptidase</keyword>
<protein>
    <submittedName>
        <fullName evidence="3">Xaa-Pro aminopeptidase</fullName>
    </submittedName>
</protein>
<dbReference type="InterPro" id="IPR050659">
    <property type="entry name" value="Peptidase_M24B"/>
</dbReference>